<reference evidence="2" key="1">
    <citation type="submission" date="2022-07" db="EMBL/GenBank/DDBJ databases">
        <title>Arcobacter roscoffensis sp. nov., a marine bacterium isolated from coastal seawater collected from Roscoff, France.</title>
        <authorList>
            <person name="Pascual J."/>
            <person name="Lepeaux C."/>
            <person name="Methner A."/>
            <person name="Overmann J."/>
        </authorList>
    </citation>
    <scope>NUCLEOTIDE SEQUENCE</scope>
    <source>
        <strain evidence="2">ARW1-2F2</strain>
    </source>
</reference>
<evidence type="ECO:0000256" key="1">
    <source>
        <dbReference type="SAM" id="Phobius"/>
    </source>
</evidence>
<feature type="transmembrane region" description="Helical" evidence="1">
    <location>
        <begin position="36"/>
        <end position="54"/>
    </location>
</feature>
<name>A0ABY5E6I7_9BACT</name>
<gene>
    <name evidence="2" type="ORF">NJU99_01440</name>
</gene>
<evidence type="ECO:0000313" key="2">
    <source>
        <dbReference type="EMBL" id="UTJ06775.1"/>
    </source>
</evidence>
<keyword evidence="1" id="KW-0812">Transmembrane</keyword>
<keyword evidence="3" id="KW-1185">Reference proteome</keyword>
<organism evidence="2 3">
    <name type="scientific">Arcobacter roscoffensis</name>
    <dbReference type="NCBI Taxonomy" id="2961520"/>
    <lineage>
        <taxon>Bacteria</taxon>
        <taxon>Pseudomonadati</taxon>
        <taxon>Campylobacterota</taxon>
        <taxon>Epsilonproteobacteria</taxon>
        <taxon>Campylobacterales</taxon>
        <taxon>Arcobacteraceae</taxon>
        <taxon>Arcobacter</taxon>
    </lineage>
</organism>
<evidence type="ECO:0000313" key="3">
    <source>
        <dbReference type="Proteomes" id="UP001060012"/>
    </source>
</evidence>
<dbReference type="Proteomes" id="UP001060012">
    <property type="component" value="Chromosome"/>
</dbReference>
<dbReference type="RefSeq" id="WP_254576954.1">
    <property type="nucleotide sequence ID" value="NZ_CP100595.1"/>
</dbReference>
<protein>
    <recommendedName>
        <fullName evidence="4">Tetratricopeptide repeat-like domain-containing protein</fullName>
    </recommendedName>
</protein>
<evidence type="ECO:0008006" key="4">
    <source>
        <dbReference type="Google" id="ProtNLM"/>
    </source>
</evidence>
<keyword evidence="1" id="KW-1133">Transmembrane helix</keyword>
<keyword evidence="1" id="KW-0472">Membrane</keyword>
<proteinExistence type="predicted"/>
<accession>A0ABY5E6I7</accession>
<dbReference type="EMBL" id="CP100595">
    <property type="protein sequence ID" value="UTJ06775.1"/>
    <property type="molecule type" value="Genomic_DNA"/>
</dbReference>
<sequence>MSMKENVDFVKGELNSEEKFLEGTVKVERIFKKYKFPIIVAVVLLIALAIGYNVKSYMDEQNSIKANKAFETVLQNPKDTEALAVLKETNEKLYQVASYINGNKDGINVKYLKELVAYDKALNENSVEKLNDLSMQNDFLLKEFAIFNKALLLANEGKYEEAKTALKLIPDSSKATELAKLLNHYLATK</sequence>